<feature type="compositionally biased region" description="Basic and acidic residues" evidence="17">
    <location>
        <begin position="713"/>
        <end position="730"/>
    </location>
</feature>
<dbReference type="InterPro" id="IPR058745">
    <property type="entry name" value="PWI_Topors"/>
</dbReference>
<feature type="compositionally biased region" description="Low complexity" evidence="17">
    <location>
        <begin position="595"/>
        <end position="606"/>
    </location>
</feature>
<dbReference type="CDD" id="cd16574">
    <property type="entry name" value="RING-HC_Topors"/>
    <property type="match status" value="1"/>
</dbReference>
<dbReference type="EC" id="2.3.2.27" evidence="2"/>
<reference evidence="19 20" key="1">
    <citation type="submission" date="2020-04" db="EMBL/GenBank/DDBJ databases">
        <title>Chromosome-level genome assembly of a cyprinid fish Onychostoma macrolepis by integration of Nanopore Sequencing, Bionano and Hi-C technology.</title>
        <authorList>
            <person name="Wang D."/>
        </authorList>
    </citation>
    <scope>NUCLEOTIDE SEQUENCE [LARGE SCALE GENOMIC DNA]</scope>
    <source>
        <strain evidence="19">SWU-2019</strain>
        <tissue evidence="19">Muscle</tissue>
    </source>
</reference>
<feature type="region of interest" description="Disordered" evidence="17">
    <location>
        <begin position="806"/>
        <end position="851"/>
    </location>
</feature>
<dbReference type="PROSITE" id="PS50089">
    <property type="entry name" value="ZF_RING_2"/>
    <property type="match status" value="1"/>
</dbReference>
<evidence type="ECO:0000256" key="6">
    <source>
        <dbReference type="ARBA" id="ARBA00022786"/>
    </source>
</evidence>
<dbReference type="GO" id="GO:0006513">
    <property type="term" value="P:protein monoubiquitination"/>
    <property type="evidence" value="ECO:0007669"/>
    <property type="project" value="TreeGrafter"/>
</dbReference>
<evidence type="ECO:0000256" key="1">
    <source>
        <dbReference type="ARBA" id="ARBA00000900"/>
    </source>
</evidence>
<keyword evidence="6" id="KW-0833">Ubl conjugation pathway</keyword>
<feature type="region of interest" description="Disordered" evidence="17">
    <location>
        <begin position="374"/>
        <end position="774"/>
    </location>
</feature>
<dbReference type="Gene3D" id="3.30.40.10">
    <property type="entry name" value="Zinc/RING finger domain, C3HC4 (zinc finger)"/>
    <property type="match status" value="1"/>
</dbReference>
<feature type="compositionally biased region" description="Basic and acidic residues" evidence="17">
    <location>
        <begin position="630"/>
        <end position="643"/>
    </location>
</feature>
<comment type="catalytic activity">
    <reaction evidence="1">
        <text>S-ubiquitinyl-[E2 ubiquitin-conjugating enzyme]-L-cysteine + [acceptor protein]-L-lysine = [E2 ubiquitin-conjugating enzyme]-L-cysteine + N(6)-ubiquitinyl-[acceptor protein]-L-lysine.</text>
        <dbReference type="EC" id="2.3.2.27"/>
    </reaction>
</comment>
<evidence type="ECO:0000256" key="11">
    <source>
        <dbReference type="ARBA" id="ARBA00076856"/>
    </source>
</evidence>
<dbReference type="GO" id="GO:0032391">
    <property type="term" value="C:photoreceptor connecting cilium"/>
    <property type="evidence" value="ECO:0007669"/>
    <property type="project" value="UniProtKB-ARBA"/>
</dbReference>
<feature type="compositionally biased region" description="Basic and acidic residues" evidence="17">
    <location>
        <begin position="575"/>
        <end position="591"/>
    </location>
</feature>
<dbReference type="InterPro" id="IPR001841">
    <property type="entry name" value="Znf_RING"/>
</dbReference>
<dbReference type="InterPro" id="IPR017907">
    <property type="entry name" value="Znf_RING_CS"/>
</dbReference>
<feature type="compositionally biased region" description="Basic residues" evidence="17">
    <location>
        <begin position="731"/>
        <end position="741"/>
    </location>
</feature>
<evidence type="ECO:0000256" key="10">
    <source>
        <dbReference type="ARBA" id="ARBA00071236"/>
    </source>
</evidence>
<feature type="compositionally biased region" description="Basic residues" evidence="17">
    <location>
        <begin position="563"/>
        <end position="574"/>
    </location>
</feature>
<feature type="compositionally biased region" description="Basic and acidic residues" evidence="17">
    <location>
        <begin position="933"/>
        <end position="945"/>
    </location>
</feature>
<evidence type="ECO:0000256" key="16">
    <source>
        <dbReference type="PROSITE-ProRule" id="PRU00175"/>
    </source>
</evidence>
<keyword evidence="20" id="KW-1185">Reference proteome</keyword>
<gene>
    <name evidence="19" type="ORF">G5714_022198</name>
</gene>
<feature type="compositionally biased region" description="Polar residues" evidence="17">
    <location>
        <begin position="922"/>
        <end position="932"/>
    </location>
</feature>
<name>A0A7J6BMF7_9TELE</name>
<dbReference type="PROSITE" id="PS00518">
    <property type="entry name" value="ZF_RING_1"/>
    <property type="match status" value="1"/>
</dbReference>
<dbReference type="Proteomes" id="UP000579812">
    <property type="component" value="Unassembled WGS sequence"/>
</dbReference>
<dbReference type="Pfam" id="PF26084">
    <property type="entry name" value="PWI_Topors"/>
    <property type="match status" value="1"/>
</dbReference>
<proteinExistence type="predicted"/>
<dbReference type="InterPro" id="IPR013083">
    <property type="entry name" value="Znf_RING/FYVE/PHD"/>
</dbReference>
<evidence type="ECO:0000256" key="8">
    <source>
        <dbReference type="ARBA" id="ARBA00023015"/>
    </source>
</evidence>
<evidence type="ECO:0000256" key="13">
    <source>
        <dbReference type="ARBA" id="ARBA00079040"/>
    </source>
</evidence>
<dbReference type="FunFam" id="3.30.40.10:FF:000136">
    <property type="entry name" value="E3 ubiquitin-protein ligase Topors"/>
    <property type="match status" value="1"/>
</dbReference>
<evidence type="ECO:0000313" key="19">
    <source>
        <dbReference type="EMBL" id="KAF4096229.1"/>
    </source>
</evidence>
<dbReference type="EMBL" id="JAAMOB010000023">
    <property type="protein sequence ID" value="KAF4096229.1"/>
    <property type="molecule type" value="Genomic_DNA"/>
</dbReference>
<evidence type="ECO:0000256" key="4">
    <source>
        <dbReference type="ARBA" id="ARBA00022723"/>
    </source>
</evidence>
<evidence type="ECO:0000259" key="18">
    <source>
        <dbReference type="PROSITE" id="PS50089"/>
    </source>
</evidence>
<evidence type="ECO:0000256" key="5">
    <source>
        <dbReference type="ARBA" id="ARBA00022771"/>
    </source>
</evidence>
<dbReference type="GO" id="GO:0061630">
    <property type="term" value="F:ubiquitin protein ligase activity"/>
    <property type="evidence" value="ECO:0007669"/>
    <property type="project" value="UniProtKB-EC"/>
</dbReference>
<evidence type="ECO:0000256" key="12">
    <source>
        <dbReference type="ARBA" id="ARBA00076940"/>
    </source>
</evidence>
<evidence type="ECO:0000256" key="17">
    <source>
        <dbReference type="SAM" id="MobiDB-lite"/>
    </source>
</evidence>
<keyword evidence="9" id="KW-0804">Transcription</keyword>
<feature type="compositionally biased region" description="Basic residues" evidence="17">
    <location>
        <begin position="132"/>
        <end position="145"/>
    </location>
</feature>
<dbReference type="PANTHER" id="PTHR46077:SF1">
    <property type="entry name" value="TOP1 BINDING ARGININE_SERINE RICH PROTEIN, E3 UBIQUITIN LIGASE"/>
    <property type="match status" value="1"/>
</dbReference>
<evidence type="ECO:0000256" key="2">
    <source>
        <dbReference type="ARBA" id="ARBA00012483"/>
    </source>
</evidence>
<dbReference type="Pfam" id="PF00097">
    <property type="entry name" value="zf-C3HC4"/>
    <property type="match status" value="1"/>
</dbReference>
<keyword evidence="8" id="KW-0805">Transcription regulation</keyword>
<feature type="region of interest" description="Disordered" evidence="17">
    <location>
        <begin position="117"/>
        <end position="159"/>
    </location>
</feature>
<comment type="caution">
    <text evidence="19">The sequence shown here is derived from an EMBL/GenBank/DDBJ whole genome shotgun (WGS) entry which is preliminary data.</text>
</comment>
<dbReference type="SUPFAM" id="SSF57850">
    <property type="entry name" value="RING/U-box"/>
    <property type="match status" value="1"/>
</dbReference>
<feature type="compositionally biased region" description="Low complexity" evidence="17">
    <location>
        <begin position="413"/>
        <end position="424"/>
    </location>
</feature>
<feature type="compositionally biased region" description="Basic and acidic residues" evidence="17">
    <location>
        <begin position="694"/>
        <end position="705"/>
    </location>
</feature>
<keyword evidence="5 16" id="KW-0863">Zinc-finger</keyword>
<dbReference type="AlphaFoldDB" id="A0A7J6BMF7"/>
<dbReference type="InterPro" id="IPR058746">
    <property type="entry name" value="Znf_RING-type_Topors"/>
</dbReference>
<keyword evidence="7" id="KW-0862">Zinc</keyword>
<dbReference type="SMART" id="SM00184">
    <property type="entry name" value="RING"/>
    <property type="match status" value="1"/>
</dbReference>
<keyword evidence="3" id="KW-0808">Transferase</keyword>
<feature type="compositionally biased region" description="Basic and acidic residues" evidence="17">
    <location>
        <begin position="547"/>
        <end position="562"/>
    </location>
</feature>
<feature type="compositionally biased region" description="Polar residues" evidence="17">
    <location>
        <begin position="952"/>
        <end position="966"/>
    </location>
</feature>
<evidence type="ECO:0000256" key="3">
    <source>
        <dbReference type="ARBA" id="ARBA00022679"/>
    </source>
</evidence>
<evidence type="ECO:0000256" key="7">
    <source>
        <dbReference type="ARBA" id="ARBA00022833"/>
    </source>
</evidence>
<feature type="region of interest" description="Disordered" evidence="17">
    <location>
        <begin position="915"/>
        <end position="966"/>
    </location>
</feature>
<feature type="compositionally biased region" description="Polar residues" evidence="17">
    <location>
        <begin position="816"/>
        <end position="837"/>
    </location>
</feature>
<dbReference type="PANTHER" id="PTHR46077">
    <property type="entry name" value="E3 UBIQUITIN-PROTEIN LIGASE TOPORS"/>
    <property type="match status" value="1"/>
</dbReference>
<feature type="compositionally biased region" description="Basic residues" evidence="17">
    <location>
        <begin position="674"/>
        <end position="686"/>
    </location>
</feature>
<evidence type="ECO:0000256" key="9">
    <source>
        <dbReference type="ARBA" id="ARBA00023163"/>
    </source>
</evidence>
<evidence type="ECO:0000256" key="14">
    <source>
        <dbReference type="ARBA" id="ARBA00079184"/>
    </source>
</evidence>
<feature type="domain" description="RING-type" evidence="18">
    <location>
        <begin position="53"/>
        <end position="92"/>
    </location>
</feature>
<sequence>MFICIFTDSIVFSSAGDDQMMAPSKMKLRVRKRDSAGKSSQRLLANASPDSKCPICLDGFNNVASLDRCLHQFCFRCIHEWSKNKAECPLCKQPFHSIFHSVKGENDFKEFVLRPPENGAAANADPSERVLRPRVLRGRERRSHRVQNPAPSSSPPLEDDVMFDGLTDAVALAENQDVQQMVLRLTARRHGRGEGQSLRRLRDQDVVAFRRALYRTGVRVRNSRDTGRQRDISAAFLRQNPGCLRRLLPWLQRELTVLYGSHGSLVNIVQNIIISRIMNYNMEDSAIRDELRPFLLARTDHFLHELVSFARSTLNMEAYDQQAVYDCPAPSYEEGSSSDLSVIAISEDDDDNDSEDNVTENPSAVQEHLASVATASGAESLPSQSAWDDETPGPSYSTLLPSSSQSHGEGAEPSSSTAPPLSALDMTDPAENGRVSAGPGEDDEEEECLIVGYVKPMAERTPELVQLSSDSSEEEQEPATTETMASVTKSEASQVQLPLQSHMNPLSPSSSPGPAPLYSPQNLHSDGVGSHNIEQESEYLSSRGHRSKDGSHSRQSRDDSRFRGHKKHKSHRCSGSKEKDKSLEQSRHVKTPDCSPSQTQSWTQSPAVSIWSGSPASKSHSSDCSPSKNKSGEHSRHVKERFSHSPSNSRRKRTKEKKSRSPDSDSFLGSHHPREAKRCRKRRKRSVSSSSADSHSERSCLDKPSGKRKYKTRHLERAAQRQHKEGTASKEKRHREQRRSRERSPSVEIIYERRPPDPYWVQRRKRRHRKRRRELRSPTVITIDSDSDRTIDCLDRVMDVIDQTAADVEQRDGTPEQDSIQNTSCTLDSSNPLSEPSSPMGRGDPTTERTLNLDDCVVDVVDHSSSDCSRNMGASNHEEFIPDPFPVDSIIMAPPSDVRLLETILQDLVDFLPGVEREMGPSSPSQHEPTSSRQKDQSEMGRDAENLENENTDGNGPQESTTNTAS</sequence>
<protein>
    <recommendedName>
        <fullName evidence="10">E3 ubiquitin-protein ligase Topors</fullName>
        <ecNumber evidence="2">2.3.2.27</ecNumber>
    </recommendedName>
    <alternativeName>
        <fullName evidence="11">RING-type E3 ubiquitin transferase Topors</fullName>
    </alternativeName>
    <alternativeName>
        <fullName evidence="13">SUMO1-protein E3 ligase Topors</fullName>
    </alternativeName>
    <alternativeName>
        <fullName evidence="12">Topoisomerase I-binding RING finger protein</fullName>
    </alternativeName>
    <alternativeName>
        <fullName evidence="14">Topoisomerase I-binding arginine/serine-rich protein</fullName>
    </alternativeName>
    <alternativeName>
        <fullName evidence="15">Tumor suppressor p53-binding protein 3</fullName>
    </alternativeName>
</protein>
<dbReference type="GO" id="GO:0000209">
    <property type="term" value="P:protein polyubiquitination"/>
    <property type="evidence" value="ECO:0007669"/>
    <property type="project" value="TreeGrafter"/>
</dbReference>
<dbReference type="GO" id="GO:0008630">
    <property type="term" value="P:intrinsic apoptotic signaling pathway in response to DNA damage"/>
    <property type="evidence" value="ECO:0007669"/>
    <property type="project" value="UniProtKB-ARBA"/>
</dbReference>
<feature type="compositionally biased region" description="Basic residues" evidence="17">
    <location>
        <begin position="762"/>
        <end position="774"/>
    </location>
</feature>
<evidence type="ECO:0000256" key="15">
    <source>
        <dbReference type="ARBA" id="ARBA00082108"/>
    </source>
</evidence>
<accession>A0A7J6BMF7</accession>
<dbReference type="GO" id="GO:0008270">
    <property type="term" value="F:zinc ion binding"/>
    <property type="evidence" value="ECO:0007669"/>
    <property type="project" value="UniProtKB-KW"/>
</dbReference>
<keyword evidence="4" id="KW-0479">Metal-binding</keyword>
<feature type="compositionally biased region" description="Basic and acidic residues" evidence="17">
    <location>
        <begin position="742"/>
        <end position="756"/>
    </location>
</feature>
<dbReference type="InterPro" id="IPR018957">
    <property type="entry name" value="Znf_C3HC4_RING-type"/>
</dbReference>
<evidence type="ECO:0000313" key="20">
    <source>
        <dbReference type="Proteomes" id="UP000579812"/>
    </source>
</evidence>
<feature type="compositionally biased region" description="Polar residues" evidence="17">
    <location>
        <begin position="478"/>
        <end position="504"/>
    </location>
</feature>
<organism evidence="19 20">
    <name type="scientific">Onychostoma macrolepis</name>
    <dbReference type="NCBI Taxonomy" id="369639"/>
    <lineage>
        <taxon>Eukaryota</taxon>
        <taxon>Metazoa</taxon>
        <taxon>Chordata</taxon>
        <taxon>Craniata</taxon>
        <taxon>Vertebrata</taxon>
        <taxon>Euteleostomi</taxon>
        <taxon>Actinopterygii</taxon>
        <taxon>Neopterygii</taxon>
        <taxon>Teleostei</taxon>
        <taxon>Ostariophysi</taxon>
        <taxon>Cypriniformes</taxon>
        <taxon>Cyprinidae</taxon>
        <taxon>Acrossocheilinae</taxon>
        <taxon>Onychostoma</taxon>
    </lineage>
</organism>
<feature type="compositionally biased region" description="Low complexity" evidence="17">
    <location>
        <begin position="614"/>
        <end position="629"/>
    </location>
</feature>
<feature type="compositionally biased region" description="Low complexity" evidence="17">
    <location>
        <begin position="392"/>
        <end position="406"/>
    </location>
</feature>
<feature type="compositionally biased region" description="Basic residues" evidence="17">
    <location>
        <begin position="649"/>
        <end position="658"/>
    </location>
</feature>